<evidence type="ECO:0000256" key="1">
    <source>
        <dbReference type="ARBA" id="ARBA00004141"/>
    </source>
</evidence>
<dbReference type="InterPro" id="IPR033131">
    <property type="entry name" value="Pectinesterase_Asp_AS"/>
</dbReference>
<reference evidence="19 20" key="1">
    <citation type="submission" date="2021-05" db="EMBL/GenBank/DDBJ databases">
        <title>Genome Assembly of Synthetic Allotetraploid Brassica napus Reveals Homoeologous Exchanges between Subgenomes.</title>
        <authorList>
            <person name="Davis J.T."/>
        </authorList>
    </citation>
    <scope>NUCLEOTIDE SEQUENCE [LARGE SCALE GENOMIC DNA]</scope>
    <source>
        <strain evidence="20">cv. Da-Ae</strain>
        <tissue evidence="19">Seedling</tissue>
    </source>
</reference>
<keyword evidence="8" id="KW-0063">Aspartyl esterase</keyword>
<feature type="domain" description="PA" evidence="16">
    <location>
        <begin position="453"/>
        <end position="529"/>
    </location>
</feature>
<dbReference type="SUPFAM" id="SSF51126">
    <property type="entry name" value="Pectin lyase-like"/>
    <property type="match status" value="1"/>
</dbReference>
<evidence type="ECO:0000256" key="3">
    <source>
        <dbReference type="ARBA" id="ARBA00005634"/>
    </source>
</evidence>
<accession>A0ABQ8BQG8</accession>
<organism evidence="19 20">
    <name type="scientific">Brassica napus</name>
    <name type="common">Rape</name>
    <dbReference type="NCBI Taxonomy" id="3708"/>
    <lineage>
        <taxon>Eukaryota</taxon>
        <taxon>Viridiplantae</taxon>
        <taxon>Streptophyta</taxon>
        <taxon>Embryophyta</taxon>
        <taxon>Tracheophyta</taxon>
        <taxon>Spermatophyta</taxon>
        <taxon>Magnoliopsida</taxon>
        <taxon>eudicotyledons</taxon>
        <taxon>Gunneridae</taxon>
        <taxon>Pentapetalae</taxon>
        <taxon>rosids</taxon>
        <taxon>malvids</taxon>
        <taxon>Brassicales</taxon>
        <taxon>Brassicaceae</taxon>
        <taxon>Brassiceae</taxon>
        <taxon>Brassica</taxon>
    </lineage>
</organism>
<dbReference type="InterPro" id="IPR039373">
    <property type="entry name" value="Peptidase_M28B"/>
</dbReference>
<dbReference type="InterPro" id="IPR007365">
    <property type="entry name" value="TFR-like_dimer_dom"/>
</dbReference>
<dbReference type="InterPro" id="IPR007484">
    <property type="entry name" value="Peptidase_M28"/>
</dbReference>
<evidence type="ECO:0000256" key="4">
    <source>
        <dbReference type="ARBA" id="ARBA00006824"/>
    </source>
</evidence>
<gene>
    <name evidence="19" type="ORF">HID58_038874</name>
</gene>
<dbReference type="InterPro" id="IPR046450">
    <property type="entry name" value="PA_dom_sf"/>
</dbReference>
<dbReference type="Gene3D" id="2.160.20.10">
    <property type="entry name" value="Single-stranded right-handed beta-helix, Pectin lyase-like"/>
    <property type="match status" value="1"/>
</dbReference>
<dbReference type="InterPro" id="IPR000070">
    <property type="entry name" value="Pectinesterase_cat"/>
</dbReference>
<dbReference type="EMBL" id="JAGKQM010000010">
    <property type="protein sequence ID" value="KAH0907047.1"/>
    <property type="molecule type" value="Genomic_DNA"/>
</dbReference>
<name>A0ABQ8BQG8_BRANA</name>
<dbReference type="Pfam" id="PF04253">
    <property type="entry name" value="TFR_dimer"/>
    <property type="match status" value="1"/>
</dbReference>
<feature type="chain" id="PRO_5046653986" description="Pectinesterase" evidence="14">
    <location>
        <begin position="29"/>
        <end position="1292"/>
    </location>
</feature>
<feature type="domain" description="Pectinesterase catalytic" evidence="15">
    <location>
        <begin position="89"/>
        <end position="289"/>
    </location>
</feature>
<keyword evidence="10" id="KW-0325">Glycoprotein</keyword>
<evidence type="ECO:0000256" key="11">
    <source>
        <dbReference type="PROSITE-ProRule" id="PRU10040"/>
    </source>
</evidence>
<dbReference type="Pfam" id="PF02225">
    <property type="entry name" value="PA"/>
    <property type="match status" value="1"/>
</dbReference>
<dbReference type="PANTHER" id="PTHR10404">
    <property type="entry name" value="N-ACETYLATED-ALPHA-LINKED ACIDIC DIPEPTIDASE"/>
    <property type="match status" value="1"/>
</dbReference>
<dbReference type="PANTHER" id="PTHR10404:SF46">
    <property type="entry name" value="VACUOLAR PROTEIN SORTING-ASSOCIATED PROTEIN 70"/>
    <property type="match status" value="1"/>
</dbReference>
<dbReference type="InterPro" id="IPR007248">
    <property type="entry name" value="Mpv17_PMP22"/>
</dbReference>
<feature type="active site" evidence="11">
    <location>
        <position position="244"/>
    </location>
</feature>
<dbReference type="PROSITE" id="PS00503">
    <property type="entry name" value="PECTINESTERASE_2"/>
    <property type="match status" value="1"/>
</dbReference>
<feature type="region of interest" description="Disordered" evidence="12">
    <location>
        <begin position="1080"/>
        <end position="1108"/>
    </location>
</feature>
<feature type="domain" description="Peptidase M28" evidence="18">
    <location>
        <begin position="610"/>
        <end position="797"/>
    </location>
</feature>
<keyword evidence="9 13" id="KW-0472">Membrane</keyword>
<dbReference type="Pfam" id="PF01095">
    <property type="entry name" value="Pectinesterase"/>
    <property type="match status" value="1"/>
</dbReference>
<dbReference type="Gene3D" id="3.40.630.10">
    <property type="entry name" value="Zn peptidases"/>
    <property type="match status" value="1"/>
</dbReference>
<keyword evidence="20" id="KW-1185">Reference proteome</keyword>
<dbReference type="Pfam" id="PF04117">
    <property type="entry name" value="Mpv17_PMP22"/>
    <property type="match status" value="1"/>
</dbReference>
<keyword evidence="14" id="KW-0732">Signal</keyword>
<evidence type="ECO:0000256" key="7">
    <source>
        <dbReference type="ARBA" id="ARBA00022989"/>
    </source>
</evidence>
<comment type="similarity">
    <text evidence="3">Belongs to the peptidase M28 family. M28B subfamily.</text>
</comment>
<dbReference type="InterPro" id="IPR036757">
    <property type="entry name" value="TFR-like_dimer_dom_sf"/>
</dbReference>
<dbReference type="SUPFAM" id="SSF52025">
    <property type="entry name" value="PA domain"/>
    <property type="match status" value="1"/>
</dbReference>
<evidence type="ECO:0000313" key="19">
    <source>
        <dbReference type="EMBL" id="KAH0907047.1"/>
    </source>
</evidence>
<comment type="subcellular location">
    <subcellularLocation>
        <location evidence="1">Membrane</location>
        <topology evidence="1">Multi-pass membrane protein</topology>
    </subcellularLocation>
</comment>
<evidence type="ECO:0000256" key="12">
    <source>
        <dbReference type="SAM" id="MobiDB-lite"/>
    </source>
</evidence>
<evidence type="ECO:0000259" key="16">
    <source>
        <dbReference type="Pfam" id="PF02225"/>
    </source>
</evidence>
<feature type="domain" description="Transferrin receptor-like dimerisation" evidence="17">
    <location>
        <begin position="857"/>
        <end position="974"/>
    </location>
</feature>
<dbReference type="SUPFAM" id="SSF53187">
    <property type="entry name" value="Zn-dependent exopeptidases"/>
    <property type="match status" value="1"/>
</dbReference>
<feature type="signal peptide" evidence="14">
    <location>
        <begin position="1"/>
        <end position="28"/>
    </location>
</feature>
<evidence type="ECO:0008006" key="21">
    <source>
        <dbReference type="Google" id="ProtNLM"/>
    </source>
</evidence>
<evidence type="ECO:0000256" key="8">
    <source>
        <dbReference type="ARBA" id="ARBA00023085"/>
    </source>
</evidence>
<keyword evidence="7 13" id="KW-1133">Transmembrane helix</keyword>
<evidence type="ECO:0000259" key="17">
    <source>
        <dbReference type="Pfam" id="PF04253"/>
    </source>
</evidence>
<protein>
    <recommendedName>
        <fullName evidence="21">Pectinesterase</fullName>
    </recommendedName>
</protein>
<evidence type="ECO:0000313" key="20">
    <source>
        <dbReference type="Proteomes" id="UP000824890"/>
    </source>
</evidence>
<comment type="similarity">
    <text evidence="4">Belongs to the peroxisomal membrane protein PXMP2/4 family.</text>
</comment>
<feature type="transmembrane region" description="Helical" evidence="13">
    <location>
        <begin position="1206"/>
        <end position="1224"/>
    </location>
</feature>
<evidence type="ECO:0000256" key="10">
    <source>
        <dbReference type="ARBA" id="ARBA00023180"/>
    </source>
</evidence>
<dbReference type="InterPro" id="IPR011050">
    <property type="entry name" value="Pectin_lyase_fold/virulence"/>
</dbReference>
<keyword evidence="6" id="KW-0378">Hydrolase</keyword>
<feature type="transmembrane region" description="Helical" evidence="13">
    <location>
        <begin position="1165"/>
        <end position="1186"/>
    </location>
</feature>
<proteinExistence type="inferred from homology"/>
<comment type="pathway">
    <text evidence="2">Glycan metabolism; pectin degradation; 2-dehydro-3-deoxy-D-gluconate from pectin: step 1/5.</text>
</comment>
<dbReference type="Proteomes" id="UP000824890">
    <property type="component" value="Unassembled WGS sequence"/>
</dbReference>
<comment type="caution">
    <text evidence="19">The sequence shown here is derived from an EMBL/GenBank/DDBJ whole genome shotgun (WGS) entry which is preliminary data.</text>
</comment>
<dbReference type="InterPro" id="IPR012334">
    <property type="entry name" value="Pectin_lyas_fold"/>
</dbReference>
<dbReference type="Gene3D" id="3.50.30.30">
    <property type="match status" value="1"/>
</dbReference>
<evidence type="ECO:0000259" key="18">
    <source>
        <dbReference type="Pfam" id="PF04389"/>
    </source>
</evidence>
<dbReference type="Gene3D" id="1.20.930.40">
    <property type="entry name" value="Transferrin receptor-like, dimerisation domain"/>
    <property type="match status" value="1"/>
</dbReference>
<evidence type="ECO:0000256" key="5">
    <source>
        <dbReference type="ARBA" id="ARBA00022692"/>
    </source>
</evidence>
<evidence type="ECO:0000256" key="6">
    <source>
        <dbReference type="ARBA" id="ARBA00022801"/>
    </source>
</evidence>
<evidence type="ECO:0000256" key="13">
    <source>
        <dbReference type="SAM" id="Phobius"/>
    </source>
</evidence>
<dbReference type="InterPro" id="IPR003137">
    <property type="entry name" value="PA_domain"/>
</dbReference>
<dbReference type="Pfam" id="PF04389">
    <property type="entry name" value="Peptidase_M28"/>
    <property type="match status" value="1"/>
</dbReference>
<evidence type="ECO:0000259" key="15">
    <source>
        <dbReference type="Pfam" id="PF01095"/>
    </source>
</evidence>
<evidence type="ECO:0000256" key="14">
    <source>
        <dbReference type="SAM" id="SignalP"/>
    </source>
</evidence>
<dbReference type="SUPFAM" id="SSF47672">
    <property type="entry name" value="Transferrin receptor-like dimerisation domain"/>
    <property type="match status" value="1"/>
</dbReference>
<sequence>MPQFSSSQAPILILPVLIILLCSTQTQCHTKGLRLRPRNQKIVNSTSQTQNPEEEFLKWVRYVGSLKHTVFKAAKNKLFASYTLTVHKKHNKGDFTKIQDAIDSLPLINLVRVVIKVHAGVYKEKVNIPPMKAFITIEGEGADKTIVQWGDTAQTHDPRGNPMGTFNSASFAVNSPFFVAKNITFKNTTPVPLPGAVGKQAVALRVSADNAAFFGCKMLGAQDTLYDHLGRHYYKDCYIEGSVDFIFGNALSLYEGCHVHAIADKLGAVTAQGRSSVLEDTGFSFVKCKGQEYCTLGGHGVPSQESYLLTPIWTTSSSLKAGTIGATLHARSLVFLIAAFSFPETSLLPHTLPLLSLLRQRFHRLKPPHPHAPPPPASHVLSSFTSSSLKSHLVAYKVSLTYPVHRSLSLTPTESSKSIIAFSLEQEHLGDNPYADEVTPTFHAYAKSGDVSGPAAYANYGRVEDFLGLNVSGAVVVARYGEIYRGDIVRNAYEAGAVGVVIYTDERDYGGGEECFPESRWMPPSGVQVGTVYNGLGDPTTPGWASVDGCERVSEEGVELRGDSPGIPSLPISAADAEMILKSVVGGVGPGPGILNLSYVGKTVIAEIENVIGVIEGEEEPDRYVILGNHRDAWTFGAVDPNSGTAVLLEIAQRLDKLQKRGWKPRRTIILCNWDAEEYALIGSTEWVEDNREMLASRAVAYLNADCAVSGPGFRASATPQLDDLIKQVAKEVRDLDNTTQSIYESWIRSNNSGVIGRLGSGASDYASFVQHVGVPAVDMLFGGGYPVYHSMYDDFTWMEKFGDPMFQRHVAIASVLGLVALRLAGDEFLPFNYSSYASELKKSAEDLEKEMLGQTVDVSPLIKSIQDLSTAAQEINIEKEEGVKGALRVRELNDRLMMAERALTDRDGLSGRTWYKHLVYGPSKYDDYGSKSFPGVDDAIDNAKRVKTKASWEHVQHEIWRVSRAIRHASLVLKVFCSVHLLLKKPNATEGPLCDDGHRSVKKFQTSQDEETMLSHATCTRKTPLVFNSLGVSGSHNRRTLTAAGSFGYKNVSLSSARVNWSGRSGTGFGHLGRVSSVSGGGSGDSGGIGGSGGGGGGDSSGGGGENSGGNGNKWSFLSWYLALLSDYPVLTKSVTSALLTLIGDLICQLTINKTSYLDKKRTLTFTILGLGLVGPALHFWYLYLSKVVTASGLSGAVLRLLLDQFVFAPVFVGVFLSAVVTLEGKPSNVIPKLKQEWTGAVLANWQLWIPFQFLNFRFVPQNFQVLASNVVALAWNVILSFKAHKEVVPK</sequence>
<dbReference type="CDD" id="cd02121">
    <property type="entry name" value="PA_GCPII_like"/>
    <property type="match status" value="1"/>
</dbReference>
<evidence type="ECO:0000256" key="9">
    <source>
        <dbReference type="ARBA" id="ARBA00023136"/>
    </source>
</evidence>
<evidence type="ECO:0000256" key="2">
    <source>
        <dbReference type="ARBA" id="ARBA00005184"/>
    </source>
</evidence>
<keyword evidence="5 13" id="KW-0812">Transmembrane</keyword>
<dbReference type="CDD" id="cd08022">
    <property type="entry name" value="M28_PSMA_like"/>
    <property type="match status" value="1"/>
</dbReference>